<dbReference type="EMBL" id="JBHSYQ010000004">
    <property type="protein sequence ID" value="MFC6998041.1"/>
    <property type="molecule type" value="Genomic_DNA"/>
</dbReference>
<accession>A0ABW2DMN9</accession>
<keyword evidence="2" id="KW-1185">Reference proteome</keyword>
<sequence>MKGLEKIAQMVGKSYMYCKEVYAIKGFIPEERGVRIKTDHKDIFLLEDDLPSRLQLFLPTDETRAEIQVMPQTNALGQIRGVLMETLEKVQKDKDYVPQASQINKTATALTNLMKTELEFLKLMKKA</sequence>
<name>A0ABW2DMN9_9BACT</name>
<reference evidence="2" key="1">
    <citation type="journal article" date="2019" name="Int. J. Syst. Evol. Microbiol.">
        <title>The Global Catalogue of Microorganisms (GCM) 10K type strain sequencing project: providing services to taxonomists for standard genome sequencing and annotation.</title>
        <authorList>
            <consortium name="The Broad Institute Genomics Platform"/>
            <consortium name="The Broad Institute Genome Sequencing Center for Infectious Disease"/>
            <person name="Wu L."/>
            <person name="Ma J."/>
        </authorList>
    </citation>
    <scope>NUCLEOTIDE SEQUENCE [LARGE SCALE GENOMIC DNA]</scope>
    <source>
        <strain evidence="2">CGMCC 4.7393</strain>
    </source>
</reference>
<gene>
    <name evidence="1" type="ORF">ACFQHR_10420</name>
</gene>
<organism evidence="1 2">
    <name type="scientific">Rufibacter roseus</name>
    <dbReference type="NCBI Taxonomy" id="1567108"/>
    <lineage>
        <taxon>Bacteria</taxon>
        <taxon>Pseudomonadati</taxon>
        <taxon>Bacteroidota</taxon>
        <taxon>Cytophagia</taxon>
        <taxon>Cytophagales</taxon>
        <taxon>Hymenobacteraceae</taxon>
        <taxon>Rufibacter</taxon>
    </lineage>
</organism>
<evidence type="ECO:0000313" key="2">
    <source>
        <dbReference type="Proteomes" id="UP001596405"/>
    </source>
</evidence>
<dbReference type="Proteomes" id="UP001596405">
    <property type="component" value="Unassembled WGS sequence"/>
</dbReference>
<evidence type="ECO:0000313" key="1">
    <source>
        <dbReference type="EMBL" id="MFC6998041.1"/>
    </source>
</evidence>
<comment type="caution">
    <text evidence="1">The sequence shown here is derived from an EMBL/GenBank/DDBJ whole genome shotgun (WGS) entry which is preliminary data.</text>
</comment>
<proteinExistence type="predicted"/>
<dbReference type="RefSeq" id="WP_066621732.1">
    <property type="nucleotide sequence ID" value="NZ_JBHSYQ010000004.1"/>
</dbReference>
<protein>
    <submittedName>
        <fullName evidence="1">Uncharacterized protein</fullName>
    </submittedName>
</protein>